<dbReference type="InterPro" id="IPR017853">
    <property type="entry name" value="GH"/>
</dbReference>
<name>A0A2G5DJP7_AQUCA</name>
<keyword evidence="7" id="KW-1185">Reference proteome</keyword>
<dbReference type="InParanoid" id="A0A2G5DJP7"/>
<dbReference type="FunCoup" id="A0A2G5DJP7">
    <property type="interactions" value="296"/>
</dbReference>
<sequence length="525" mass="60223">MLIQCNNITPFMLISVVSMSGVLALTVSFLVFHTTHIVAIERAEFNSSTAFNRSSFPSNFVFGTAASSYQYEGAYNEDGRGPSIWDTYTHQHPERITDSGNGDIANDQYHRYKEDVALMKNMGLDAYRFSISWSRVLPKGKLSGGVNRKGIQYYNNLIDELLSQGLQPFVTLFHWDLPQFLEDEYGGFLSPRVVSDFQDYAELCYNEFGDRVKYWITLNEPWTFSNGGYNLGNFAPNRCSKYVGNCSVLNSATEPYITGHNQLLAHAAAVKVYKEKYQARQEGKIGITLVSHWMVPSSDTTIHKDATQRAMDFMFGWFMDPLTYGVYPKSMQSLVRERLPKFSQTQSDMVKGSYDFLGLNYYTANYATHSPFSNDAQPSYATDSHADLSTERNGVLIGPRAASSWLSVYPSGIRDLLLYTKHRYQNPTIYITENGIDEMNNSTLSLKEALVDNMRIDYHYRHLKFLLRAIKEGVDVRGYFAWSFLDNFEWAEGYTVRFGINYLDFKTLKRYPKHSSIWFKKFLLH</sequence>
<protein>
    <recommendedName>
        <fullName evidence="8">Beta-glucosidase</fullName>
    </recommendedName>
</protein>
<dbReference type="OrthoDB" id="65569at2759"/>
<dbReference type="FunFam" id="3.20.20.80:FF:000020">
    <property type="entry name" value="Beta-glucosidase 12"/>
    <property type="match status" value="1"/>
</dbReference>
<dbReference type="SUPFAM" id="SSF51445">
    <property type="entry name" value="(Trans)glycosidases"/>
    <property type="match status" value="1"/>
</dbReference>
<dbReference type="Proteomes" id="UP000230069">
    <property type="component" value="Unassembled WGS sequence"/>
</dbReference>
<dbReference type="Gene3D" id="3.20.20.80">
    <property type="entry name" value="Glycosidases"/>
    <property type="match status" value="1"/>
</dbReference>
<organism evidence="6 7">
    <name type="scientific">Aquilegia coerulea</name>
    <name type="common">Rocky mountain columbine</name>
    <dbReference type="NCBI Taxonomy" id="218851"/>
    <lineage>
        <taxon>Eukaryota</taxon>
        <taxon>Viridiplantae</taxon>
        <taxon>Streptophyta</taxon>
        <taxon>Embryophyta</taxon>
        <taxon>Tracheophyta</taxon>
        <taxon>Spermatophyta</taxon>
        <taxon>Magnoliopsida</taxon>
        <taxon>Ranunculales</taxon>
        <taxon>Ranunculaceae</taxon>
        <taxon>Thalictroideae</taxon>
        <taxon>Aquilegia</taxon>
    </lineage>
</organism>
<evidence type="ECO:0008006" key="8">
    <source>
        <dbReference type="Google" id="ProtNLM"/>
    </source>
</evidence>
<evidence type="ECO:0000256" key="4">
    <source>
        <dbReference type="RuleBase" id="RU003690"/>
    </source>
</evidence>
<proteinExistence type="inferred from homology"/>
<evidence type="ECO:0000313" key="7">
    <source>
        <dbReference type="Proteomes" id="UP000230069"/>
    </source>
</evidence>
<feature type="transmembrane region" description="Helical" evidence="5">
    <location>
        <begin position="12"/>
        <end position="32"/>
    </location>
</feature>
<evidence type="ECO:0000256" key="5">
    <source>
        <dbReference type="SAM" id="Phobius"/>
    </source>
</evidence>
<dbReference type="GO" id="GO:0008422">
    <property type="term" value="F:beta-glucosidase activity"/>
    <property type="evidence" value="ECO:0007669"/>
    <property type="project" value="TreeGrafter"/>
</dbReference>
<keyword evidence="5" id="KW-1133">Transmembrane helix</keyword>
<dbReference type="AlphaFoldDB" id="A0A2G5DJP7"/>
<dbReference type="PROSITE" id="PS00653">
    <property type="entry name" value="GLYCOSYL_HYDROL_F1_2"/>
    <property type="match status" value="1"/>
</dbReference>
<evidence type="ECO:0000256" key="1">
    <source>
        <dbReference type="ARBA" id="ARBA00010838"/>
    </source>
</evidence>
<evidence type="ECO:0000256" key="3">
    <source>
        <dbReference type="ARBA" id="ARBA00023295"/>
    </source>
</evidence>
<keyword evidence="3" id="KW-0326">Glycosidase</keyword>
<keyword evidence="2" id="KW-0378">Hydrolase</keyword>
<dbReference type="EMBL" id="KZ305035">
    <property type="protein sequence ID" value="PIA43745.1"/>
    <property type="molecule type" value="Genomic_DNA"/>
</dbReference>
<dbReference type="PANTHER" id="PTHR10353:SF137">
    <property type="entry name" value="MYROSINASE 3-RELATED"/>
    <property type="match status" value="1"/>
</dbReference>
<keyword evidence="5" id="KW-0472">Membrane</keyword>
<dbReference type="PANTHER" id="PTHR10353">
    <property type="entry name" value="GLYCOSYL HYDROLASE"/>
    <property type="match status" value="1"/>
</dbReference>
<comment type="similarity">
    <text evidence="1 4">Belongs to the glycosyl hydrolase 1 family.</text>
</comment>
<evidence type="ECO:0000256" key="2">
    <source>
        <dbReference type="ARBA" id="ARBA00022801"/>
    </source>
</evidence>
<evidence type="ECO:0000313" key="6">
    <source>
        <dbReference type="EMBL" id="PIA43745.1"/>
    </source>
</evidence>
<gene>
    <name evidence="6" type="ORF">AQUCO_01800060v1</name>
</gene>
<dbReference type="Pfam" id="PF00232">
    <property type="entry name" value="Glyco_hydro_1"/>
    <property type="match status" value="1"/>
</dbReference>
<dbReference type="PRINTS" id="PR00131">
    <property type="entry name" value="GLHYDRLASE1"/>
</dbReference>
<dbReference type="InterPro" id="IPR001360">
    <property type="entry name" value="Glyco_hydro_1"/>
</dbReference>
<accession>A0A2G5DJP7</accession>
<reference evidence="6 7" key="1">
    <citation type="submission" date="2017-09" db="EMBL/GenBank/DDBJ databases">
        <title>WGS assembly of Aquilegia coerulea Goldsmith.</title>
        <authorList>
            <person name="Hodges S."/>
            <person name="Kramer E."/>
            <person name="Nordborg M."/>
            <person name="Tomkins J."/>
            <person name="Borevitz J."/>
            <person name="Derieg N."/>
            <person name="Yan J."/>
            <person name="Mihaltcheva S."/>
            <person name="Hayes R.D."/>
            <person name="Rokhsar D."/>
        </authorList>
    </citation>
    <scope>NUCLEOTIDE SEQUENCE [LARGE SCALE GENOMIC DNA]</scope>
    <source>
        <strain evidence="7">cv. Goldsmith</strain>
    </source>
</reference>
<dbReference type="STRING" id="218851.A0A2G5DJP7"/>
<dbReference type="GO" id="GO:0005975">
    <property type="term" value="P:carbohydrate metabolic process"/>
    <property type="evidence" value="ECO:0007669"/>
    <property type="project" value="InterPro"/>
</dbReference>
<dbReference type="InterPro" id="IPR033132">
    <property type="entry name" value="GH_1_N_CS"/>
</dbReference>
<keyword evidence="5" id="KW-0812">Transmembrane</keyword>